<dbReference type="GO" id="GO:0020037">
    <property type="term" value="F:heme binding"/>
    <property type="evidence" value="ECO:0007669"/>
    <property type="project" value="InterPro"/>
</dbReference>
<dbReference type="SUPFAM" id="SSF48264">
    <property type="entry name" value="Cytochrome P450"/>
    <property type="match status" value="1"/>
</dbReference>
<evidence type="ECO:0000256" key="5">
    <source>
        <dbReference type="ARBA" id="ARBA00023004"/>
    </source>
</evidence>
<feature type="binding site" description="axial binding residue" evidence="6">
    <location>
        <position position="364"/>
    </location>
    <ligand>
        <name>heme</name>
        <dbReference type="ChEBI" id="CHEBI:30413"/>
    </ligand>
    <ligandPart>
        <name>Fe</name>
        <dbReference type="ChEBI" id="CHEBI:18248"/>
    </ligandPart>
</feature>
<dbReference type="PRINTS" id="PR00463">
    <property type="entry name" value="EP450I"/>
</dbReference>
<keyword evidence="3 6" id="KW-0479">Metal-binding</keyword>
<dbReference type="Pfam" id="PF00067">
    <property type="entry name" value="p450"/>
    <property type="match status" value="1"/>
</dbReference>
<organism evidence="7 8">
    <name type="scientific">Thermosporothrix hazakensis</name>
    <dbReference type="NCBI Taxonomy" id="644383"/>
    <lineage>
        <taxon>Bacteria</taxon>
        <taxon>Bacillati</taxon>
        <taxon>Chloroflexota</taxon>
        <taxon>Ktedonobacteria</taxon>
        <taxon>Ktedonobacterales</taxon>
        <taxon>Thermosporotrichaceae</taxon>
        <taxon>Thermosporothrix</taxon>
    </lineage>
</organism>
<dbReference type="GO" id="GO:0004497">
    <property type="term" value="F:monooxygenase activity"/>
    <property type="evidence" value="ECO:0007669"/>
    <property type="project" value="InterPro"/>
</dbReference>
<reference evidence="7 8" key="1">
    <citation type="submission" date="2018-06" db="EMBL/GenBank/DDBJ databases">
        <title>Genomic Encyclopedia of Archaeal and Bacterial Type Strains, Phase II (KMG-II): from individual species to whole genera.</title>
        <authorList>
            <person name="Goeker M."/>
        </authorList>
    </citation>
    <scope>NUCLEOTIDE SEQUENCE [LARGE SCALE GENOMIC DNA]</scope>
    <source>
        <strain evidence="7 8">ATCC BAA-1881</strain>
    </source>
</reference>
<dbReference type="OrthoDB" id="9764248at2"/>
<sequence>MSRQKKIPRDKTLDGTLTLLRSDGYEFIRKRCQQYGTDMFQTRLLGKKMICFGGEEAARCFYNPALFKRKGVLPHRIQASLFGVGGVQGLDGVDHWQRKHLFLSLMTPAKRQDILTLTAEEWQRAIQKWSKQETVILFEEAQELICRAMCAWVGVPLAEEEARARAFDFGAMVDAFGAVGPRHWCGRLARKRAEKWLASLIEEIRRGAVSVSKDCAAYHIAFYRENGHELPPRIAAVELINFIRPTVAMSYFITFAALALHAYPAYRERLQHDDDFLEFFVQELRRYYPFAPLLGARARHTVIWHGYRIPKGSMVLLDLYGTNHDPRIWKDPDVFRPERFQSWNESPYNFIPQGGGDFGNGHRCPGEWLTIEALRLAVRFLVREMTYTVPQQDLHVSLTRIPALPESKFLMKQVQPVRAGVTV</sequence>
<protein>
    <submittedName>
        <fullName evidence="7">Fatty-acid peroxygenase</fullName>
    </submittedName>
</protein>
<evidence type="ECO:0000256" key="6">
    <source>
        <dbReference type="PIRSR" id="PIRSR602401-1"/>
    </source>
</evidence>
<evidence type="ECO:0000256" key="2">
    <source>
        <dbReference type="ARBA" id="ARBA00022617"/>
    </source>
</evidence>
<accession>A0A326U4N9</accession>
<dbReference type="InterPro" id="IPR001128">
    <property type="entry name" value="Cyt_P450"/>
</dbReference>
<dbReference type="Gene3D" id="1.10.630.10">
    <property type="entry name" value="Cytochrome P450"/>
    <property type="match status" value="1"/>
</dbReference>
<dbReference type="PANTHER" id="PTHR24302:SF15">
    <property type="entry name" value="FATTY-ACID PEROXYGENASE"/>
    <property type="match status" value="1"/>
</dbReference>
<gene>
    <name evidence="7" type="ORF">EI42_03396</name>
</gene>
<evidence type="ECO:0000256" key="3">
    <source>
        <dbReference type="ARBA" id="ARBA00022723"/>
    </source>
</evidence>
<dbReference type="GO" id="GO:0016705">
    <property type="term" value="F:oxidoreductase activity, acting on paired donors, with incorporation or reduction of molecular oxygen"/>
    <property type="evidence" value="ECO:0007669"/>
    <property type="project" value="InterPro"/>
</dbReference>
<dbReference type="EMBL" id="QKUF01000011">
    <property type="protein sequence ID" value="PZW28018.1"/>
    <property type="molecule type" value="Genomic_DNA"/>
</dbReference>
<keyword evidence="8" id="KW-1185">Reference proteome</keyword>
<evidence type="ECO:0000313" key="8">
    <source>
        <dbReference type="Proteomes" id="UP000248806"/>
    </source>
</evidence>
<dbReference type="RefSeq" id="WP_111323761.1">
    <property type="nucleotide sequence ID" value="NZ_BIFX01000003.1"/>
</dbReference>
<dbReference type="InterPro" id="IPR002401">
    <property type="entry name" value="Cyt_P450_E_grp-I"/>
</dbReference>
<proteinExistence type="inferred from homology"/>
<dbReference type="InterPro" id="IPR036396">
    <property type="entry name" value="Cyt_P450_sf"/>
</dbReference>
<keyword evidence="5 6" id="KW-0408">Iron</keyword>
<comment type="caution">
    <text evidence="7">The sequence shown here is derived from an EMBL/GenBank/DDBJ whole genome shotgun (WGS) entry which is preliminary data.</text>
</comment>
<dbReference type="CDD" id="cd11067">
    <property type="entry name" value="CYP152"/>
    <property type="match status" value="1"/>
</dbReference>
<dbReference type="InterPro" id="IPR050705">
    <property type="entry name" value="Cytochrome_P450_3A"/>
</dbReference>
<evidence type="ECO:0000256" key="1">
    <source>
        <dbReference type="ARBA" id="ARBA00010617"/>
    </source>
</evidence>
<keyword evidence="4" id="KW-0560">Oxidoreductase</keyword>
<comment type="cofactor">
    <cofactor evidence="6">
        <name>heme</name>
        <dbReference type="ChEBI" id="CHEBI:30413"/>
    </cofactor>
</comment>
<name>A0A326U4N9_THEHA</name>
<dbReference type="PANTHER" id="PTHR24302">
    <property type="entry name" value="CYTOCHROME P450 FAMILY 3"/>
    <property type="match status" value="1"/>
</dbReference>
<dbReference type="GO" id="GO:0005506">
    <property type="term" value="F:iron ion binding"/>
    <property type="evidence" value="ECO:0007669"/>
    <property type="project" value="InterPro"/>
</dbReference>
<evidence type="ECO:0000313" key="7">
    <source>
        <dbReference type="EMBL" id="PZW28018.1"/>
    </source>
</evidence>
<comment type="similarity">
    <text evidence="1">Belongs to the cytochrome P450 family.</text>
</comment>
<evidence type="ECO:0000256" key="4">
    <source>
        <dbReference type="ARBA" id="ARBA00023002"/>
    </source>
</evidence>
<dbReference type="Proteomes" id="UP000248806">
    <property type="component" value="Unassembled WGS sequence"/>
</dbReference>
<dbReference type="AlphaFoldDB" id="A0A326U4N9"/>
<keyword evidence="2 6" id="KW-0349">Heme</keyword>